<protein>
    <recommendedName>
        <fullName evidence="9">Ig-like domain-containing protein</fullName>
    </recommendedName>
</protein>
<name>A0A3B3SAU9_9TELE</name>
<dbReference type="InterPro" id="IPR003599">
    <property type="entry name" value="Ig_sub"/>
</dbReference>
<comment type="subcellular location">
    <subcellularLocation>
        <location evidence="1">Membrane</location>
    </subcellularLocation>
</comment>
<dbReference type="SUPFAM" id="SSF48726">
    <property type="entry name" value="Immunoglobulin"/>
    <property type="match status" value="3"/>
</dbReference>
<proteinExistence type="predicted"/>
<feature type="signal peptide" evidence="8">
    <location>
        <begin position="1"/>
        <end position="18"/>
    </location>
</feature>
<dbReference type="Pfam" id="PF13927">
    <property type="entry name" value="Ig_3"/>
    <property type="match status" value="2"/>
</dbReference>
<keyword evidence="2 8" id="KW-0732">Signal</keyword>
<dbReference type="Pfam" id="PF07679">
    <property type="entry name" value="I-set"/>
    <property type="match status" value="1"/>
</dbReference>
<evidence type="ECO:0000259" key="9">
    <source>
        <dbReference type="PROSITE" id="PS50835"/>
    </source>
</evidence>
<dbReference type="GO" id="GO:0030424">
    <property type="term" value="C:axon"/>
    <property type="evidence" value="ECO:0007669"/>
    <property type="project" value="TreeGrafter"/>
</dbReference>
<dbReference type="FunFam" id="2.60.40.10:FF:002928">
    <property type="entry name" value="Contactin 2"/>
    <property type="match status" value="1"/>
</dbReference>
<dbReference type="GO" id="GO:0098632">
    <property type="term" value="F:cell-cell adhesion mediator activity"/>
    <property type="evidence" value="ECO:0007669"/>
    <property type="project" value="TreeGrafter"/>
</dbReference>
<dbReference type="FunFam" id="2.60.40.10:FF:000004">
    <property type="entry name" value="DCC isoform 1"/>
    <property type="match status" value="1"/>
</dbReference>
<keyword evidence="11" id="KW-1185">Reference proteome</keyword>
<evidence type="ECO:0000256" key="1">
    <source>
        <dbReference type="ARBA" id="ARBA00004370"/>
    </source>
</evidence>
<evidence type="ECO:0000256" key="8">
    <source>
        <dbReference type="SAM" id="SignalP"/>
    </source>
</evidence>
<feature type="chain" id="PRO_5017357245" description="Ig-like domain-containing protein" evidence="8">
    <location>
        <begin position="19"/>
        <end position="352"/>
    </location>
</feature>
<dbReference type="InterPro" id="IPR013783">
    <property type="entry name" value="Ig-like_fold"/>
</dbReference>
<reference evidence="10" key="1">
    <citation type="submission" date="2025-08" db="UniProtKB">
        <authorList>
            <consortium name="Ensembl"/>
        </authorList>
    </citation>
    <scope>IDENTIFICATION</scope>
</reference>
<dbReference type="InterPro" id="IPR013098">
    <property type="entry name" value="Ig_I-set"/>
</dbReference>
<keyword evidence="3" id="KW-0677">Repeat</keyword>
<dbReference type="GO" id="GO:0070593">
    <property type="term" value="P:dendrite self-avoidance"/>
    <property type="evidence" value="ECO:0007669"/>
    <property type="project" value="TreeGrafter"/>
</dbReference>
<dbReference type="SMART" id="SM00409">
    <property type="entry name" value="IG"/>
    <property type="match status" value="3"/>
</dbReference>
<organism evidence="10 11">
    <name type="scientific">Paramormyrops kingsleyae</name>
    <dbReference type="NCBI Taxonomy" id="1676925"/>
    <lineage>
        <taxon>Eukaryota</taxon>
        <taxon>Metazoa</taxon>
        <taxon>Chordata</taxon>
        <taxon>Craniata</taxon>
        <taxon>Vertebrata</taxon>
        <taxon>Euteleostomi</taxon>
        <taxon>Actinopterygii</taxon>
        <taxon>Neopterygii</taxon>
        <taxon>Teleostei</taxon>
        <taxon>Osteoglossocephala</taxon>
        <taxon>Osteoglossomorpha</taxon>
        <taxon>Osteoglossiformes</taxon>
        <taxon>Mormyridae</taxon>
        <taxon>Paramormyrops</taxon>
    </lineage>
</organism>
<dbReference type="InterPro" id="IPR003598">
    <property type="entry name" value="Ig_sub2"/>
</dbReference>
<evidence type="ECO:0000256" key="6">
    <source>
        <dbReference type="ARBA" id="ARBA00023180"/>
    </source>
</evidence>
<keyword evidence="6" id="KW-0325">Glycoprotein</keyword>
<dbReference type="PANTHER" id="PTHR10075">
    <property type="entry name" value="BASIGIN RELATED"/>
    <property type="match status" value="1"/>
</dbReference>
<keyword evidence="4" id="KW-0472">Membrane</keyword>
<keyword evidence="7" id="KW-0393">Immunoglobulin domain</keyword>
<accession>A0A3B3SAU9</accession>
<dbReference type="Proteomes" id="UP000261540">
    <property type="component" value="Unplaced"/>
</dbReference>
<feature type="domain" description="Ig-like" evidence="9">
    <location>
        <begin position="20"/>
        <end position="106"/>
    </location>
</feature>
<dbReference type="SMART" id="SM00408">
    <property type="entry name" value="IGc2"/>
    <property type="match status" value="3"/>
</dbReference>
<dbReference type="InterPro" id="IPR036179">
    <property type="entry name" value="Ig-like_dom_sf"/>
</dbReference>
<dbReference type="GO" id="GO:0007156">
    <property type="term" value="P:homophilic cell adhesion via plasma membrane adhesion molecules"/>
    <property type="evidence" value="ECO:0007669"/>
    <property type="project" value="TreeGrafter"/>
</dbReference>
<evidence type="ECO:0000256" key="5">
    <source>
        <dbReference type="ARBA" id="ARBA00023157"/>
    </source>
</evidence>
<dbReference type="STRING" id="1676925.ENSPKIP00000027869"/>
<reference evidence="10" key="2">
    <citation type="submission" date="2025-09" db="UniProtKB">
        <authorList>
            <consortium name="Ensembl"/>
        </authorList>
    </citation>
    <scope>IDENTIFICATION</scope>
</reference>
<dbReference type="Gene3D" id="2.60.40.10">
    <property type="entry name" value="Immunoglobulins"/>
    <property type="match status" value="3"/>
</dbReference>
<evidence type="ECO:0000256" key="4">
    <source>
        <dbReference type="ARBA" id="ARBA00023136"/>
    </source>
</evidence>
<evidence type="ECO:0000256" key="2">
    <source>
        <dbReference type="ARBA" id="ARBA00022729"/>
    </source>
</evidence>
<dbReference type="GeneTree" id="ENSGT00940000164703"/>
<dbReference type="Ensembl" id="ENSPKIT00000008640.1">
    <property type="protein sequence ID" value="ENSPKIP00000027869.1"/>
    <property type="gene ID" value="ENSPKIG00000009734.1"/>
</dbReference>
<dbReference type="PROSITE" id="PS50835">
    <property type="entry name" value="IG_LIKE"/>
    <property type="match status" value="3"/>
</dbReference>
<dbReference type="AlphaFoldDB" id="A0A3B3SAU9"/>
<feature type="domain" description="Ig-like" evidence="9">
    <location>
        <begin position="156"/>
        <end position="233"/>
    </location>
</feature>
<dbReference type="PANTHER" id="PTHR10075:SF103">
    <property type="entry name" value="ROUNDABOUT HOMOLOG 4"/>
    <property type="match status" value="1"/>
</dbReference>
<dbReference type="CDD" id="cd04969">
    <property type="entry name" value="Ig5_Contactin"/>
    <property type="match status" value="1"/>
</dbReference>
<evidence type="ECO:0000256" key="3">
    <source>
        <dbReference type="ARBA" id="ARBA00022737"/>
    </source>
</evidence>
<dbReference type="GO" id="GO:0007411">
    <property type="term" value="P:axon guidance"/>
    <property type="evidence" value="ECO:0007669"/>
    <property type="project" value="TreeGrafter"/>
</dbReference>
<dbReference type="InterPro" id="IPR007110">
    <property type="entry name" value="Ig-like_dom"/>
</dbReference>
<sequence length="352" mass="39598">MFVYFIIFSCLFFSDLHDFPPDERSPQTVYEGAGATLTCHPPSHYPTLSYRWFFNEFPNFVQTTDGRWFISQVTGNLYIATAEVKDSGNYFCFTTNNMEISTKSVFSRANPLTVLSDAHYHSVVFSLVVFRMICKCGLCTVSGILITINNFLIAQPEWLHVMSDSEVEISSELRWSCASAGKPRPSVRWLRNGQSIINGGLLKISHLALEDSGMYQCVAENKHGTIYSNAELRVQVLAPDFRQNPVRRLVPAARGGQVMMECKPRAAPKPTLFWSRGTELLTNNSRVTVTPDGNLWITNISRADEGKYTCFAENYLGKANSTGHLSVRGMLSPQLPLLLTCNILLHLWERTS</sequence>
<feature type="domain" description="Ig-like" evidence="9">
    <location>
        <begin position="239"/>
        <end position="326"/>
    </location>
</feature>
<evidence type="ECO:0000313" key="11">
    <source>
        <dbReference type="Proteomes" id="UP000261540"/>
    </source>
</evidence>
<evidence type="ECO:0000313" key="10">
    <source>
        <dbReference type="Ensembl" id="ENSPKIP00000027869.1"/>
    </source>
</evidence>
<dbReference type="FunFam" id="2.60.40.10:FF:000600">
    <property type="entry name" value="Contactin 2"/>
    <property type="match status" value="1"/>
</dbReference>
<evidence type="ECO:0000256" key="7">
    <source>
        <dbReference type="ARBA" id="ARBA00023319"/>
    </source>
</evidence>
<keyword evidence="5" id="KW-1015">Disulfide bond</keyword>
<dbReference type="GO" id="GO:0005886">
    <property type="term" value="C:plasma membrane"/>
    <property type="evidence" value="ECO:0007669"/>
    <property type="project" value="TreeGrafter"/>
</dbReference>